<gene>
    <name evidence="1" type="ORF">JJB74_20505</name>
</gene>
<comment type="caution">
    <text evidence="1">The sequence shown here is derived from an EMBL/GenBank/DDBJ whole genome shotgun (WGS) entry which is preliminary data.</text>
</comment>
<dbReference type="Proteomes" id="UP000622890">
    <property type="component" value="Unassembled WGS sequence"/>
</dbReference>
<evidence type="ECO:0000313" key="1">
    <source>
        <dbReference type="EMBL" id="MBK4737010.1"/>
    </source>
</evidence>
<organism evidence="1 2">
    <name type="scientific">Noviherbaspirillum pedocola</name>
    <dbReference type="NCBI Taxonomy" id="2801341"/>
    <lineage>
        <taxon>Bacteria</taxon>
        <taxon>Pseudomonadati</taxon>
        <taxon>Pseudomonadota</taxon>
        <taxon>Betaproteobacteria</taxon>
        <taxon>Burkholderiales</taxon>
        <taxon>Oxalobacteraceae</taxon>
        <taxon>Noviherbaspirillum</taxon>
    </lineage>
</organism>
<reference evidence="1" key="1">
    <citation type="submission" date="2021-01" db="EMBL/GenBank/DDBJ databases">
        <title>Genome sequence of strain Noviherbaspirillum sp. DKR-6.</title>
        <authorList>
            <person name="Chaudhary D.K."/>
        </authorList>
    </citation>
    <scope>NUCLEOTIDE SEQUENCE</scope>
    <source>
        <strain evidence="1">DKR-6</strain>
    </source>
</reference>
<dbReference type="RefSeq" id="WP_200594958.1">
    <property type="nucleotide sequence ID" value="NZ_JAEPBG010000009.1"/>
</dbReference>
<accession>A0A934SUV6</accession>
<name>A0A934SUV6_9BURK</name>
<dbReference type="EMBL" id="JAEPBG010000009">
    <property type="protein sequence ID" value="MBK4737010.1"/>
    <property type="molecule type" value="Genomic_DNA"/>
</dbReference>
<dbReference type="AlphaFoldDB" id="A0A934SUV6"/>
<evidence type="ECO:0000313" key="2">
    <source>
        <dbReference type="Proteomes" id="UP000622890"/>
    </source>
</evidence>
<protein>
    <submittedName>
        <fullName evidence="1">Uncharacterized protein</fullName>
    </submittedName>
</protein>
<keyword evidence="2" id="KW-1185">Reference proteome</keyword>
<proteinExistence type="predicted"/>
<sequence>MATSKIPLCLNTLSNSTAVDALFQDANAPLRVTRDESTQMLYIRVRTWRQFASETLNALTHGLLGKSRKQAEAEALQALNKVFSSVEQIRQSREPLLRTLKGRLQLGILGVSPDRAAADVIPPGVSCRHACPASILADAYMVDESASRFAHEHGALLGKYVVTEKDFRECEQLTVNGRRERLSYMSTDPKVVIRYYEAAYLRQLRVCKMQMDKAVANGVSTIVLEPQPDPGLRDRTAGREKRISEENAIGLVRAMRIFEEECRKAGKPIGIVAACRDRLDFEEVSRRVNALPSTLWCY</sequence>